<dbReference type="EMBL" id="CP158568">
    <property type="protein sequence ID" value="XBY44836.1"/>
    <property type="molecule type" value="Genomic_DNA"/>
</dbReference>
<proteinExistence type="predicted"/>
<reference evidence="2" key="1">
    <citation type="submission" date="2024-06" db="EMBL/GenBank/DDBJ databases">
        <title>Methylostella associata gen. nov., sp. nov., a novel Ancalomicrobiaceae-affiliated facultatively methylotrophic bacteria that feed on methanotrophs of the genus Methylococcus.</title>
        <authorList>
            <person name="Saltykova V."/>
            <person name="Danilova O.V."/>
            <person name="Oshkin I.Y."/>
            <person name="Belova S.E."/>
            <person name="Pimenov N.V."/>
            <person name="Dedysh S.N."/>
        </authorList>
    </citation>
    <scope>NUCLEOTIDE SEQUENCE</scope>
    <source>
        <strain evidence="2">S20</strain>
    </source>
</reference>
<feature type="signal peptide" evidence="1">
    <location>
        <begin position="1"/>
        <end position="26"/>
    </location>
</feature>
<gene>
    <name evidence="2" type="ORF">ABS361_00550</name>
</gene>
<dbReference type="SUPFAM" id="SSF74653">
    <property type="entry name" value="TolA/TonB C-terminal domain"/>
    <property type="match status" value="1"/>
</dbReference>
<keyword evidence="1" id="KW-0732">Signal</keyword>
<accession>A0AAU7X9V9</accession>
<evidence type="ECO:0008006" key="3">
    <source>
        <dbReference type="Google" id="ProtNLM"/>
    </source>
</evidence>
<sequence>MTTRLLAPFALAGLLGLSAVAAPAAAAPRGVQDVFAEQVHRCWSPPRAADGARLSAKVRIVLAPDGSLAAPPSVVRAPRHRLGPSFVAAVRRAIEACAPYRMPVAADAPRRTLDVVFTTRRI</sequence>
<evidence type="ECO:0000313" key="2">
    <source>
        <dbReference type="EMBL" id="XBY44836.1"/>
    </source>
</evidence>
<dbReference type="KEGG" id="mflg:ABS361_00550"/>
<name>A0AAU7X9V9_9HYPH</name>
<dbReference type="Gene3D" id="3.30.1150.10">
    <property type="match status" value="1"/>
</dbReference>
<dbReference type="AlphaFoldDB" id="A0AAU7X9V9"/>
<organism evidence="2">
    <name type="scientific">Methyloraptor flagellatus</name>
    <dbReference type="NCBI Taxonomy" id="3162530"/>
    <lineage>
        <taxon>Bacteria</taxon>
        <taxon>Pseudomonadati</taxon>
        <taxon>Pseudomonadota</taxon>
        <taxon>Alphaproteobacteria</taxon>
        <taxon>Hyphomicrobiales</taxon>
        <taxon>Ancalomicrobiaceae</taxon>
        <taxon>Methyloraptor</taxon>
    </lineage>
</organism>
<dbReference type="RefSeq" id="WP_407049928.1">
    <property type="nucleotide sequence ID" value="NZ_CP158568.1"/>
</dbReference>
<evidence type="ECO:0000256" key="1">
    <source>
        <dbReference type="SAM" id="SignalP"/>
    </source>
</evidence>
<feature type="chain" id="PRO_5043761824" description="TonB C-terminal domain-containing protein" evidence="1">
    <location>
        <begin position="27"/>
        <end position="122"/>
    </location>
</feature>
<protein>
    <recommendedName>
        <fullName evidence="3">TonB C-terminal domain-containing protein</fullName>
    </recommendedName>
</protein>